<feature type="non-terminal residue" evidence="2">
    <location>
        <position position="1"/>
    </location>
</feature>
<keyword evidence="3" id="KW-1185">Reference proteome</keyword>
<sequence>CERPFDLLRVKGAPGRGKKKRKNASAKGDGRASFSRSIGPFEWIEVEMAAMQELLGRLPRPPSSSRLVLQLSTQR</sequence>
<evidence type="ECO:0000313" key="2">
    <source>
        <dbReference type="EMBL" id="MCE3049301.1"/>
    </source>
</evidence>
<gene>
    <name evidence="2" type="ORF">HAX54_044564</name>
</gene>
<proteinExistence type="predicted"/>
<protein>
    <submittedName>
        <fullName evidence="2">Uncharacterized protein</fullName>
    </submittedName>
</protein>
<accession>A0ABS8WH61</accession>
<name>A0ABS8WH61_DATST</name>
<comment type="caution">
    <text evidence="2">The sequence shown here is derived from an EMBL/GenBank/DDBJ whole genome shotgun (WGS) entry which is preliminary data.</text>
</comment>
<dbReference type="Proteomes" id="UP000823775">
    <property type="component" value="Unassembled WGS sequence"/>
</dbReference>
<evidence type="ECO:0000313" key="3">
    <source>
        <dbReference type="Proteomes" id="UP000823775"/>
    </source>
</evidence>
<feature type="non-terminal residue" evidence="2">
    <location>
        <position position="75"/>
    </location>
</feature>
<reference evidence="2 3" key="1">
    <citation type="journal article" date="2021" name="BMC Genomics">
        <title>Datura genome reveals duplications of psychoactive alkaloid biosynthetic genes and high mutation rate following tissue culture.</title>
        <authorList>
            <person name="Rajewski A."/>
            <person name="Carter-House D."/>
            <person name="Stajich J."/>
            <person name="Litt A."/>
        </authorList>
    </citation>
    <scope>NUCLEOTIDE SEQUENCE [LARGE SCALE GENOMIC DNA]</scope>
    <source>
        <strain evidence="2">AR-01</strain>
    </source>
</reference>
<evidence type="ECO:0000256" key="1">
    <source>
        <dbReference type="SAM" id="MobiDB-lite"/>
    </source>
</evidence>
<organism evidence="2 3">
    <name type="scientific">Datura stramonium</name>
    <name type="common">Jimsonweed</name>
    <name type="synonym">Common thornapple</name>
    <dbReference type="NCBI Taxonomy" id="4076"/>
    <lineage>
        <taxon>Eukaryota</taxon>
        <taxon>Viridiplantae</taxon>
        <taxon>Streptophyta</taxon>
        <taxon>Embryophyta</taxon>
        <taxon>Tracheophyta</taxon>
        <taxon>Spermatophyta</taxon>
        <taxon>Magnoliopsida</taxon>
        <taxon>eudicotyledons</taxon>
        <taxon>Gunneridae</taxon>
        <taxon>Pentapetalae</taxon>
        <taxon>asterids</taxon>
        <taxon>lamiids</taxon>
        <taxon>Solanales</taxon>
        <taxon>Solanaceae</taxon>
        <taxon>Solanoideae</taxon>
        <taxon>Datureae</taxon>
        <taxon>Datura</taxon>
    </lineage>
</organism>
<feature type="region of interest" description="Disordered" evidence="1">
    <location>
        <begin position="1"/>
        <end position="35"/>
    </location>
</feature>
<dbReference type="EMBL" id="JACEIK010006808">
    <property type="protein sequence ID" value="MCE3049301.1"/>
    <property type="molecule type" value="Genomic_DNA"/>
</dbReference>